<dbReference type="PROSITE" id="PS50111">
    <property type="entry name" value="CHEMOTAXIS_TRANSDUC_2"/>
    <property type="match status" value="1"/>
</dbReference>
<keyword evidence="3 10" id="KW-0812">Transmembrane</keyword>
<dbReference type="Pfam" id="PF00672">
    <property type="entry name" value="HAMP"/>
    <property type="match status" value="1"/>
</dbReference>
<dbReference type="InterPro" id="IPR003660">
    <property type="entry name" value="HAMP_dom"/>
</dbReference>
<dbReference type="Gene3D" id="3.30.450.20">
    <property type="entry name" value="PAS domain"/>
    <property type="match status" value="1"/>
</dbReference>
<feature type="domain" description="Methyl-accepting transducer" evidence="11">
    <location>
        <begin position="299"/>
        <end position="535"/>
    </location>
</feature>
<dbReference type="Pfam" id="PF00015">
    <property type="entry name" value="MCPsignal"/>
    <property type="match status" value="1"/>
</dbReference>
<dbReference type="AlphaFoldDB" id="A0A3D8Q017"/>
<feature type="transmembrane region" description="Helical" evidence="10">
    <location>
        <begin position="203"/>
        <end position="226"/>
    </location>
</feature>
<dbReference type="SMART" id="SM00304">
    <property type="entry name" value="HAMP"/>
    <property type="match status" value="1"/>
</dbReference>
<dbReference type="PANTHER" id="PTHR32089">
    <property type="entry name" value="METHYL-ACCEPTING CHEMOTAXIS PROTEIN MCPB"/>
    <property type="match status" value="1"/>
</dbReference>
<evidence type="ECO:0000256" key="2">
    <source>
        <dbReference type="ARBA" id="ARBA00022475"/>
    </source>
</evidence>
<dbReference type="CDD" id="cd11386">
    <property type="entry name" value="MCP_signal"/>
    <property type="match status" value="1"/>
</dbReference>
<name>A0A3D8Q017_9BACI</name>
<keyword evidence="14" id="KW-1185">Reference proteome</keyword>
<evidence type="ECO:0000256" key="8">
    <source>
        <dbReference type="PROSITE-ProRule" id="PRU00284"/>
    </source>
</evidence>
<keyword evidence="2" id="KW-1003">Cell membrane</keyword>
<dbReference type="SMART" id="SM01049">
    <property type="entry name" value="Cache_2"/>
    <property type="match status" value="1"/>
</dbReference>
<dbReference type="CDD" id="cd06225">
    <property type="entry name" value="HAMP"/>
    <property type="match status" value="1"/>
</dbReference>
<reference evidence="14" key="1">
    <citation type="submission" date="2017-11" db="EMBL/GenBank/DDBJ databases">
        <authorList>
            <person name="Zhu W."/>
        </authorList>
    </citation>
    <scope>NUCLEOTIDE SEQUENCE [LARGE SCALE GENOMIC DNA]</scope>
    <source>
        <strain evidence="14">CAU 1183</strain>
    </source>
</reference>
<dbReference type="InterPro" id="IPR004089">
    <property type="entry name" value="MCPsignal_dom"/>
</dbReference>
<dbReference type="SUPFAM" id="SSF58104">
    <property type="entry name" value="Methyl-accepting chemotaxis protein (MCP) signaling domain"/>
    <property type="match status" value="1"/>
</dbReference>
<evidence type="ECO:0000256" key="1">
    <source>
        <dbReference type="ARBA" id="ARBA00004651"/>
    </source>
</evidence>
<evidence type="ECO:0000313" key="14">
    <source>
        <dbReference type="Proteomes" id="UP000257143"/>
    </source>
</evidence>
<evidence type="ECO:0000256" key="9">
    <source>
        <dbReference type="SAM" id="MobiDB-lite"/>
    </source>
</evidence>
<feature type="compositionally biased region" description="Low complexity" evidence="9">
    <location>
        <begin position="540"/>
        <end position="557"/>
    </location>
</feature>
<feature type="domain" description="HAMP" evidence="12">
    <location>
        <begin position="227"/>
        <end position="280"/>
    </location>
</feature>
<evidence type="ECO:0000259" key="11">
    <source>
        <dbReference type="PROSITE" id="PS50111"/>
    </source>
</evidence>
<dbReference type="Pfam" id="PF17200">
    <property type="entry name" value="sCache_2"/>
    <property type="match status" value="1"/>
</dbReference>
<dbReference type="PROSITE" id="PS50885">
    <property type="entry name" value="HAMP"/>
    <property type="match status" value="1"/>
</dbReference>
<evidence type="ECO:0000256" key="7">
    <source>
        <dbReference type="ARBA" id="ARBA00029447"/>
    </source>
</evidence>
<organism evidence="13 14">
    <name type="scientific">Oceanobacillus arenosus</name>
    <dbReference type="NCBI Taxonomy" id="1229153"/>
    <lineage>
        <taxon>Bacteria</taxon>
        <taxon>Bacillati</taxon>
        <taxon>Bacillota</taxon>
        <taxon>Bacilli</taxon>
        <taxon>Bacillales</taxon>
        <taxon>Bacillaceae</taxon>
        <taxon>Oceanobacillus</taxon>
    </lineage>
</organism>
<dbReference type="Proteomes" id="UP000257143">
    <property type="component" value="Unassembled WGS sequence"/>
</dbReference>
<keyword evidence="4 10" id="KW-1133">Transmembrane helix</keyword>
<dbReference type="EMBL" id="PIOC01000003">
    <property type="protein sequence ID" value="RDW21392.1"/>
    <property type="molecule type" value="Genomic_DNA"/>
</dbReference>
<keyword evidence="5 10" id="KW-0472">Membrane</keyword>
<dbReference type="GO" id="GO:0007165">
    <property type="term" value="P:signal transduction"/>
    <property type="evidence" value="ECO:0007669"/>
    <property type="project" value="UniProtKB-KW"/>
</dbReference>
<evidence type="ECO:0000256" key="4">
    <source>
        <dbReference type="ARBA" id="ARBA00022989"/>
    </source>
</evidence>
<dbReference type="Gene3D" id="1.10.287.950">
    <property type="entry name" value="Methyl-accepting chemotaxis protein"/>
    <property type="match status" value="1"/>
</dbReference>
<evidence type="ECO:0000259" key="12">
    <source>
        <dbReference type="PROSITE" id="PS50885"/>
    </source>
</evidence>
<evidence type="ECO:0000256" key="6">
    <source>
        <dbReference type="ARBA" id="ARBA00023224"/>
    </source>
</evidence>
<evidence type="ECO:0000256" key="5">
    <source>
        <dbReference type="ARBA" id="ARBA00023136"/>
    </source>
</evidence>
<feature type="transmembrane region" description="Helical" evidence="10">
    <location>
        <begin position="12"/>
        <end position="36"/>
    </location>
</feature>
<keyword evidence="6 8" id="KW-0807">Transducer</keyword>
<dbReference type="InterPro" id="IPR033480">
    <property type="entry name" value="sCache_2"/>
</dbReference>
<dbReference type="GO" id="GO:0005886">
    <property type="term" value="C:plasma membrane"/>
    <property type="evidence" value="ECO:0007669"/>
    <property type="project" value="UniProtKB-SubCell"/>
</dbReference>
<proteinExistence type="inferred from homology"/>
<comment type="caution">
    <text evidence="13">The sequence shown here is derived from an EMBL/GenBank/DDBJ whole genome shotgun (WGS) entry which is preliminary data.</text>
</comment>
<protein>
    <submittedName>
        <fullName evidence="13">Chemotaxis protein</fullName>
    </submittedName>
</protein>
<comment type="similarity">
    <text evidence="7">Belongs to the methyl-accepting chemotaxis (MCP) protein family.</text>
</comment>
<dbReference type="RefSeq" id="WP_115771563.1">
    <property type="nucleotide sequence ID" value="NZ_PIOC01000003.1"/>
</dbReference>
<dbReference type="PANTHER" id="PTHR32089:SF114">
    <property type="entry name" value="METHYL-ACCEPTING CHEMOTAXIS PROTEIN MCPB"/>
    <property type="match status" value="1"/>
</dbReference>
<accession>A0A3D8Q017</accession>
<evidence type="ECO:0000313" key="13">
    <source>
        <dbReference type="EMBL" id="RDW21392.1"/>
    </source>
</evidence>
<evidence type="ECO:0000256" key="10">
    <source>
        <dbReference type="SAM" id="Phobius"/>
    </source>
</evidence>
<feature type="region of interest" description="Disordered" evidence="9">
    <location>
        <begin position="540"/>
        <end position="559"/>
    </location>
</feature>
<comment type="subcellular location">
    <subcellularLocation>
        <location evidence="1">Cell membrane</location>
        <topology evidence="1">Multi-pass membrane protein</topology>
    </subcellularLocation>
</comment>
<dbReference type="SMART" id="SM00283">
    <property type="entry name" value="MA"/>
    <property type="match status" value="1"/>
</dbReference>
<evidence type="ECO:0000256" key="3">
    <source>
        <dbReference type="ARBA" id="ARBA00022692"/>
    </source>
</evidence>
<dbReference type="OrthoDB" id="9810264at2"/>
<dbReference type="CDD" id="cd18774">
    <property type="entry name" value="PDC2_HK_sensor"/>
    <property type="match status" value="1"/>
</dbReference>
<gene>
    <name evidence="13" type="ORF">CWR48_03025</name>
</gene>
<sequence length="585" mass="63557">MKFKSLKINSSIKAKLICISILLLIVPMLIIGIVSYQYSKTSLDEVGKKNLKNSVEFTLEIIEAYNVEVEKGNMPLEEAQENVRKIVLGEKNEDGTRPINPNIDLGGNGYIFVNASDGLSVVNPSNEGDNSWELVDSKGNKFVQEYIDKGMSGGGFTFYEYPLPNNKNQIAEKGVYSSYFPEWDWVVSAGTYMMEFNQPASELLNIILIVAGITLLVGILIVWLFANKISKPIKMVTEHMGHLAHGDLTQNEIHIKTKDETAQLGDALNLLQGNLKKVILNVSNTSETLNSQSEELTQSANEVKSGSEQVASTMQELAAGSETQANSTTDLASVMSSFTTKVQEANENGERIGDNSKIVLSMTKDGSELMNKSIQQMERIDQIVQESVQKVQGLDKQSEEISNLVTVIKDVADQTNLLSLNAAIEAARAGEHGKGFAVVADEVRKLAEKVSDSVTDITDIVTNIQRETNLVTDSLQGGYKEVQLGTAQIETTGKTFGNISEAVTEMVNSITAISENLSELAANAQEMNGSIEEIASISEESAAGIEETSASSEQTSSIMEEVAGSSEQLAKLAEELNGLVRVFKL</sequence>